<dbReference type="InterPro" id="IPR027417">
    <property type="entry name" value="P-loop_NTPase"/>
</dbReference>
<dbReference type="Gene3D" id="3.40.50.300">
    <property type="entry name" value="P-loop containing nucleotide triphosphate hydrolases"/>
    <property type="match status" value="1"/>
</dbReference>
<evidence type="ECO:0000256" key="1">
    <source>
        <dbReference type="ARBA" id="ARBA00008894"/>
    </source>
</evidence>
<dbReference type="InterPro" id="IPR002182">
    <property type="entry name" value="NB-ARC"/>
</dbReference>
<organism evidence="8 9">
    <name type="scientific">Rhynchospora breviuscula</name>
    <dbReference type="NCBI Taxonomy" id="2022672"/>
    <lineage>
        <taxon>Eukaryota</taxon>
        <taxon>Viridiplantae</taxon>
        <taxon>Streptophyta</taxon>
        <taxon>Embryophyta</taxon>
        <taxon>Tracheophyta</taxon>
        <taxon>Spermatophyta</taxon>
        <taxon>Magnoliopsida</taxon>
        <taxon>Liliopsida</taxon>
        <taxon>Poales</taxon>
        <taxon>Cyperaceae</taxon>
        <taxon>Cyperoideae</taxon>
        <taxon>Rhynchosporeae</taxon>
        <taxon>Rhynchospora</taxon>
    </lineage>
</organism>
<proteinExistence type="inferred from homology"/>
<dbReference type="Pfam" id="PF18052">
    <property type="entry name" value="Rx_N"/>
    <property type="match status" value="1"/>
</dbReference>
<keyword evidence="5" id="KW-0611">Plant defense</keyword>
<dbReference type="PANTHER" id="PTHR19338:SF73">
    <property type="entry name" value="DISEASE RESISTANCE PROTEIN RGA2-LIKE"/>
    <property type="match status" value="1"/>
</dbReference>
<dbReference type="GO" id="GO:0000166">
    <property type="term" value="F:nucleotide binding"/>
    <property type="evidence" value="ECO:0007669"/>
    <property type="project" value="UniProtKB-KW"/>
</dbReference>
<sequence>MSIVAVVVCKLWDMAANEAELLGGVKKQVEKMERELKRIQCCLKDADSKRRTGDERVENWLNELRDVAYRIDDAVDTFHLELENCKKDRSFLDKVKKLCHKAKELPFLHNFGKELADIQDVLDEICKSKNDYAIVDSLKVDQEDAIIMPKRRTAYQNVDETEIVGLESHKNNILNLLYHQYTARRAVITIVGAGGLGKTTLARMVYRRQVYIFLSHTLQVFFSLQNIELR</sequence>
<accession>A0A9Q0CVK7</accession>
<evidence type="ECO:0000256" key="2">
    <source>
        <dbReference type="ARBA" id="ARBA00022614"/>
    </source>
</evidence>
<evidence type="ECO:0000313" key="8">
    <source>
        <dbReference type="EMBL" id="KAJ1700685.1"/>
    </source>
</evidence>
<dbReference type="InterPro" id="IPR041118">
    <property type="entry name" value="Rx_N"/>
</dbReference>
<protein>
    <submittedName>
        <fullName evidence="8">Uncharacterized protein</fullName>
    </submittedName>
</protein>
<dbReference type="OrthoDB" id="692295at2759"/>
<dbReference type="Pfam" id="PF00931">
    <property type="entry name" value="NB-ARC"/>
    <property type="match status" value="1"/>
</dbReference>
<evidence type="ECO:0000256" key="3">
    <source>
        <dbReference type="ARBA" id="ARBA00022737"/>
    </source>
</evidence>
<feature type="domain" description="NB-ARC" evidence="6">
    <location>
        <begin position="167"/>
        <end position="208"/>
    </location>
</feature>
<dbReference type="PANTHER" id="PTHR19338">
    <property type="entry name" value="TRANSLOCASE OF INNER MITOCHONDRIAL MEMBRANE 13 HOMOLOG"/>
    <property type="match status" value="1"/>
</dbReference>
<feature type="domain" description="Disease resistance N-terminal" evidence="7">
    <location>
        <begin position="4"/>
        <end position="91"/>
    </location>
</feature>
<evidence type="ECO:0000256" key="5">
    <source>
        <dbReference type="ARBA" id="ARBA00022821"/>
    </source>
</evidence>
<comment type="similarity">
    <text evidence="1">Belongs to the disease resistance NB-LRR family.</text>
</comment>
<keyword evidence="4" id="KW-0547">Nucleotide-binding</keyword>
<dbReference type="SUPFAM" id="SSF52540">
    <property type="entry name" value="P-loop containing nucleoside triphosphate hydrolases"/>
    <property type="match status" value="1"/>
</dbReference>
<dbReference type="Gene3D" id="1.20.5.4130">
    <property type="match status" value="1"/>
</dbReference>
<evidence type="ECO:0000313" key="9">
    <source>
        <dbReference type="Proteomes" id="UP001151287"/>
    </source>
</evidence>
<dbReference type="EMBL" id="JAMQYH010000001">
    <property type="protein sequence ID" value="KAJ1700685.1"/>
    <property type="molecule type" value="Genomic_DNA"/>
</dbReference>
<keyword evidence="3" id="KW-0677">Repeat</keyword>
<gene>
    <name evidence="8" type="ORF">LUZ63_000464</name>
</gene>
<evidence type="ECO:0000259" key="6">
    <source>
        <dbReference type="Pfam" id="PF00931"/>
    </source>
</evidence>
<dbReference type="InterPro" id="IPR038005">
    <property type="entry name" value="RX-like_CC"/>
</dbReference>
<name>A0A9Q0CVK7_9POAL</name>
<dbReference type="CDD" id="cd14798">
    <property type="entry name" value="RX-CC_like"/>
    <property type="match status" value="1"/>
</dbReference>
<reference evidence="8" key="1">
    <citation type="journal article" date="2022" name="Cell">
        <title>Repeat-based holocentromeres influence genome architecture and karyotype evolution.</title>
        <authorList>
            <person name="Hofstatter P.G."/>
            <person name="Thangavel G."/>
            <person name="Lux T."/>
            <person name="Neumann P."/>
            <person name="Vondrak T."/>
            <person name="Novak P."/>
            <person name="Zhang M."/>
            <person name="Costa L."/>
            <person name="Castellani M."/>
            <person name="Scott A."/>
            <person name="Toegelov H."/>
            <person name="Fuchs J."/>
            <person name="Mata-Sucre Y."/>
            <person name="Dias Y."/>
            <person name="Vanzela A.L.L."/>
            <person name="Huettel B."/>
            <person name="Almeida C.C.S."/>
            <person name="Simkova H."/>
            <person name="Souza G."/>
            <person name="Pedrosa-Harand A."/>
            <person name="Macas J."/>
            <person name="Mayer K.F.X."/>
            <person name="Houben A."/>
            <person name="Marques A."/>
        </authorList>
    </citation>
    <scope>NUCLEOTIDE SEQUENCE</scope>
    <source>
        <strain evidence="8">RhyBre1mFocal</strain>
    </source>
</reference>
<keyword evidence="2" id="KW-0433">Leucine-rich repeat</keyword>
<evidence type="ECO:0000256" key="4">
    <source>
        <dbReference type="ARBA" id="ARBA00022741"/>
    </source>
</evidence>
<keyword evidence="9" id="KW-1185">Reference proteome</keyword>
<comment type="caution">
    <text evidence="8">The sequence shown here is derived from an EMBL/GenBank/DDBJ whole genome shotgun (WGS) entry which is preliminary data.</text>
</comment>
<dbReference type="Proteomes" id="UP001151287">
    <property type="component" value="Unassembled WGS sequence"/>
</dbReference>
<dbReference type="GO" id="GO:0006952">
    <property type="term" value="P:defense response"/>
    <property type="evidence" value="ECO:0007669"/>
    <property type="project" value="UniProtKB-KW"/>
</dbReference>
<evidence type="ECO:0000259" key="7">
    <source>
        <dbReference type="Pfam" id="PF18052"/>
    </source>
</evidence>
<dbReference type="AlphaFoldDB" id="A0A9Q0CVK7"/>